<sequence length="145" mass="15721">MSTSSSLLSVLPSEVSAGYRQPRRPVLAAPGSTLLRPEATMHGGFNPAPPRSFNFPSRLRPLSSSQHTSMGVRSLEALSPGESGIEVTFECLCISPRCFGVVMRRIGRMALDPPTVEARVWGGERPFVQNGTAMAYNQPYPLKAF</sequence>
<dbReference type="OrthoDB" id="2139606at2759"/>
<comment type="caution">
    <text evidence="1">The sequence shown here is derived from an EMBL/GenBank/DDBJ whole genome shotgun (WGS) entry which is preliminary data.</text>
</comment>
<proteinExistence type="predicted"/>
<reference evidence="1 2" key="1">
    <citation type="journal article" date="2020" name="Nat. Food">
        <title>A phased Vanilla planifolia genome enables genetic improvement of flavour and production.</title>
        <authorList>
            <person name="Hasing T."/>
            <person name="Tang H."/>
            <person name="Brym M."/>
            <person name="Khazi F."/>
            <person name="Huang T."/>
            <person name="Chambers A.H."/>
        </authorList>
    </citation>
    <scope>NUCLEOTIDE SEQUENCE [LARGE SCALE GENOMIC DNA]</scope>
    <source>
        <tissue evidence="1">Leaf</tissue>
    </source>
</reference>
<evidence type="ECO:0000313" key="2">
    <source>
        <dbReference type="Proteomes" id="UP000636800"/>
    </source>
</evidence>
<gene>
    <name evidence="1" type="ORF">HPP92_014822</name>
</gene>
<name>A0A835QMA8_VANPL</name>
<keyword evidence="2" id="KW-1185">Reference proteome</keyword>
<organism evidence="1 2">
    <name type="scientific">Vanilla planifolia</name>
    <name type="common">Vanilla</name>
    <dbReference type="NCBI Taxonomy" id="51239"/>
    <lineage>
        <taxon>Eukaryota</taxon>
        <taxon>Viridiplantae</taxon>
        <taxon>Streptophyta</taxon>
        <taxon>Embryophyta</taxon>
        <taxon>Tracheophyta</taxon>
        <taxon>Spermatophyta</taxon>
        <taxon>Magnoliopsida</taxon>
        <taxon>Liliopsida</taxon>
        <taxon>Asparagales</taxon>
        <taxon>Orchidaceae</taxon>
        <taxon>Vanilloideae</taxon>
        <taxon>Vanilleae</taxon>
        <taxon>Vanilla</taxon>
    </lineage>
</organism>
<evidence type="ECO:0000313" key="1">
    <source>
        <dbReference type="EMBL" id="KAG0472965.1"/>
    </source>
</evidence>
<dbReference type="AlphaFoldDB" id="A0A835QMA8"/>
<dbReference type="EMBL" id="JADCNL010000007">
    <property type="protein sequence ID" value="KAG0472965.1"/>
    <property type="molecule type" value="Genomic_DNA"/>
</dbReference>
<dbReference type="Proteomes" id="UP000636800">
    <property type="component" value="Chromosome 7"/>
</dbReference>
<protein>
    <submittedName>
        <fullName evidence="1">Uncharacterized protein</fullName>
    </submittedName>
</protein>
<accession>A0A835QMA8</accession>